<reference evidence="4 5" key="1">
    <citation type="journal article" date="2020" name="Nat. Food">
        <title>A phased Vanilla planifolia genome enables genetic improvement of flavour and production.</title>
        <authorList>
            <person name="Hasing T."/>
            <person name="Tang H."/>
            <person name="Brym M."/>
            <person name="Khazi F."/>
            <person name="Huang T."/>
            <person name="Chambers A.H."/>
        </authorList>
    </citation>
    <scope>NUCLEOTIDE SEQUENCE [LARGE SCALE GENOMIC DNA]</scope>
    <source>
        <tissue evidence="2">Leaf</tissue>
    </source>
</reference>
<comment type="caution">
    <text evidence="2">The sequence shown here is derived from an EMBL/GenBank/DDBJ whole genome shotgun (WGS) entry which is preliminary data.</text>
</comment>
<dbReference type="Proteomes" id="UP000636800">
    <property type="component" value="Unassembled WGS sequence"/>
</dbReference>
<keyword evidence="4" id="KW-1185">Reference proteome</keyword>
<name>A0A835U3I7_VANPL</name>
<evidence type="ECO:0000313" key="4">
    <source>
        <dbReference type="Proteomes" id="UP000636800"/>
    </source>
</evidence>
<feature type="region of interest" description="Disordered" evidence="1">
    <location>
        <begin position="153"/>
        <end position="222"/>
    </location>
</feature>
<dbReference type="Proteomes" id="UP000639772">
    <property type="component" value="Unassembled WGS sequence"/>
</dbReference>
<gene>
    <name evidence="3" type="ORF">HPP92_028801</name>
    <name evidence="2" type="ORF">HPP92_028812</name>
</gene>
<organism evidence="2 5">
    <name type="scientific">Vanilla planifolia</name>
    <name type="common">Vanilla</name>
    <dbReference type="NCBI Taxonomy" id="51239"/>
    <lineage>
        <taxon>Eukaryota</taxon>
        <taxon>Viridiplantae</taxon>
        <taxon>Streptophyta</taxon>
        <taxon>Embryophyta</taxon>
        <taxon>Tracheophyta</taxon>
        <taxon>Spermatophyta</taxon>
        <taxon>Magnoliopsida</taxon>
        <taxon>Liliopsida</taxon>
        <taxon>Asparagales</taxon>
        <taxon>Orchidaceae</taxon>
        <taxon>Vanilloideae</taxon>
        <taxon>Vanilleae</taxon>
        <taxon>Vanilla</taxon>
    </lineage>
</organism>
<evidence type="ECO:0000256" key="1">
    <source>
        <dbReference type="SAM" id="MobiDB-lite"/>
    </source>
</evidence>
<protein>
    <submittedName>
        <fullName evidence="2">Uncharacterized protein</fullName>
    </submittedName>
</protein>
<evidence type="ECO:0000313" key="3">
    <source>
        <dbReference type="EMBL" id="KAG0446484.1"/>
    </source>
</evidence>
<sequence length="222" mass="24750">MTGRLPVHVRKQACPATSLRHDLRQTVYRLLLFNGIPPSWVAMIGGCGIVKGSCYGYLQVWVDPGPESGGRAKENLRKRAGEITRPRGRRIYATALEAGNTNKEETSGRRLCDHGLRWFPEHLHGNHRVPAVAKRLRVQVRFEVSCGCVAVPGGPRRQDGRRAATPRQTHSESCAVNSPRRSASWAMEEAGPASSSERVLPGRREEEQGHRPSSAYEERRTR</sequence>
<feature type="compositionally biased region" description="Polar residues" evidence="1">
    <location>
        <begin position="166"/>
        <end position="181"/>
    </location>
</feature>
<proteinExistence type="predicted"/>
<evidence type="ECO:0000313" key="5">
    <source>
        <dbReference type="Proteomes" id="UP000639772"/>
    </source>
</evidence>
<dbReference type="EMBL" id="JADCNL010000574">
    <property type="protein sequence ID" value="KAG0446484.1"/>
    <property type="molecule type" value="Genomic_DNA"/>
</dbReference>
<evidence type="ECO:0000313" key="2">
    <source>
        <dbReference type="EMBL" id="KAG0446470.1"/>
    </source>
</evidence>
<dbReference type="EMBL" id="JADCNM010000575">
    <property type="protein sequence ID" value="KAG0446470.1"/>
    <property type="molecule type" value="Genomic_DNA"/>
</dbReference>
<accession>A0A835U3I7</accession>
<dbReference type="AlphaFoldDB" id="A0A835U3I7"/>
<feature type="compositionally biased region" description="Basic and acidic residues" evidence="1">
    <location>
        <begin position="200"/>
        <end position="222"/>
    </location>
</feature>